<keyword evidence="6" id="KW-1185">Reference proteome</keyword>
<dbReference type="Gene3D" id="2.40.100.10">
    <property type="entry name" value="Cyclophilin-like"/>
    <property type="match status" value="1"/>
</dbReference>
<gene>
    <name evidence="5" type="ORF">B0H94_106135</name>
</gene>
<name>A0A2P8HI86_9BACI</name>
<sequence>MTTPVFYVHKSGLETTLQDQGRPGFQQYGITESGAMDGFALAMGNFLAGNHPDAPALEITMAGPELEMISACTLALAGGDLGARLNGERLASFTSFYVQPGDRLTFDGPVFGVRTYLTVAGGLIGTKTLGSTATFEKAAMGGIDGRKVRKGDTLTRGSFHKDFKTQAGKRVHADLADHPYEKRPLRVLTGPEWEAFTEDGRRMFLSNGYQVTGQSNRMGYRLHGPDITHEDRADILSDAVPFGTIQVAADGQPMIMMADRQTTGGYTRIGHVITADHPYLAQLKPGDEVTFQLVSMKKAHEALSRQQMACKKFAFARGLT</sequence>
<dbReference type="SUPFAM" id="SSF50891">
    <property type="entry name" value="Cyclophilin-like"/>
    <property type="match status" value="1"/>
</dbReference>
<comment type="caution">
    <text evidence="5">The sequence shown here is derived from an EMBL/GenBank/DDBJ whole genome shotgun (WGS) entry which is preliminary data.</text>
</comment>
<dbReference type="Pfam" id="PF02626">
    <property type="entry name" value="CT_A_B"/>
    <property type="match status" value="1"/>
</dbReference>
<dbReference type="InterPro" id="IPR003778">
    <property type="entry name" value="CT_A_B"/>
</dbReference>
<evidence type="ECO:0000256" key="2">
    <source>
        <dbReference type="ARBA" id="ARBA00022801"/>
    </source>
</evidence>
<keyword evidence="2" id="KW-0378">Hydrolase</keyword>
<proteinExistence type="predicted"/>
<protein>
    <submittedName>
        <fullName evidence="5">Biotin-dependent carboxylase-like uncharacterized protein</fullName>
    </submittedName>
</protein>
<dbReference type="GO" id="GO:0005524">
    <property type="term" value="F:ATP binding"/>
    <property type="evidence" value="ECO:0007669"/>
    <property type="project" value="UniProtKB-KW"/>
</dbReference>
<dbReference type="NCBIfam" id="TIGR00724">
    <property type="entry name" value="urea_amlyse_rel"/>
    <property type="match status" value="1"/>
</dbReference>
<dbReference type="PANTHER" id="PTHR43309">
    <property type="entry name" value="5-OXOPROLINASE SUBUNIT C"/>
    <property type="match status" value="1"/>
</dbReference>
<evidence type="ECO:0000256" key="3">
    <source>
        <dbReference type="ARBA" id="ARBA00022840"/>
    </source>
</evidence>
<reference evidence="5 6" key="1">
    <citation type="submission" date="2018-03" db="EMBL/GenBank/DDBJ databases">
        <title>Genomic Encyclopedia of Type Strains, Phase III (KMG-III): the genomes of soil and plant-associated and newly described type strains.</title>
        <authorList>
            <person name="Whitman W."/>
        </authorList>
    </citation>
    <scope>NUCLEOTIDE SEQUENCE [LARGE SCALE GENOMIC DNA]</scope>
    <source>
        <strain evidence="5 6">CGMCC 1.07653</strain>
    </source>
</reference>
<keyword evidence="1" id="KW-0547">Nucleotide-binding</keyword>
<evidence type="ECO:0000256" key="1">
    <source>
        <dbReference type="ARBA" id="ARBA00022741"/>
    </source>
</evidence>
<dbReference type="GO" id="GO:0016787">
    <property type="term" value="F:hydrolase activity"/>
    <property type="evidence" value="ECO:0007669"/>
    <property type="project" value="UniProtKB-KW"/>
</dbReference>
<dbReference type="SMART" id="SM00797">
    <property type="entry name" value="AHS2"/>
    <property type="match status" value="1"/>
</dbReference>
<dbReference type="AlphaFoldDB" id="A0A2P8HI86"/>
<dbReference type="RefSeq" id="WP_106588552.1">
    <property type="nucleotide sequence ID" value="NZ_PYAV01000006.1"/>
</dbReference>
<organism evidence="5 6">
    <name type="scientific">Salsuginibacillus halophilus</name>
    <dbReference type="NCBI Taxonomy" id="517424"/>
    <lineage>
        <taxon>Bacteria</taxon>
        <taxon>Bacillati</taxon>
        <taxon>Bacillota</taxon>
        <taxon>Bacilli</taxon>
        <taxon>Bacillales</taxon>
        <taxon>Bacillaceae</taxon>
        <taxon>Salsuginibacillus</taxon>
    </lineage>
</organism>
<evidence type="ECO:0000313" key="5">
    <source>
        <dbReference type="EMBL" id="PSL45880.1"/>
    </source>
</evidence>
<keyword evidence="3" id="KW-0067">ATP-binding</keyword>
<accession>A0A2P8HI86</accession>
<dbReference type="Proteomes" id="UP000242310">
    <property type="component" value="Unassembled WGS sequence"/>
</dbReference>
<evidence type="ECO:0000259" key="4">
    <source>
        <dbReference type="SMART" id="SM00797"/>
    </source>
</evidence>
<dbReference type="EMBL" id="PYAV01000006">
    <property type="protein sequence ID" value="PSL45880.1"/>
    <property type="molecule type" value="Genomic_DNA"/>
</dbReference>
<dbReference type="InterPro" id="IPR052708">
    <property type="entry name" value="PxpC"/>
</dbReference>
<feature type="domain" description="Carboxyltransferase" evidence="4">
    <location>
        <begin position="27"/>
        <end position="309"/>
    </location>
</feature>
<dbReference type="OrthoDB" id="9782422at2"/>
<dbReference type="InterPro" id="IPR029000">
    <property type="entry name" value="Cyclophilin-like_dom_sf"/>
</dbReference>
<dbReference type="PANTHER" id="PTHR43309:SF5">
    <property type="entry name" value="5-OXOPROLINASE SUBUNIT C"/>
    <property type="match status" value="1"/>
</dbReference>
<evidence type="ECO:0000313" key="6">
    <source>
        <dbReference type="Proteomes" id="UP000242310"/>
    </source>
</evidence>